<reference evidence="1 2" key="1">
    <citation type="submission" date="2018-11" db="EMBL/GenBank/DDBJ databases">
        <authorList>
            <consortium name="Pathogen Informatics"/>
        </authorList>
    </citation>
    <scope>NUCLEOTIDE SEQUENCE [LARGE SCALE GENOMIC DNA]</scope>
    <source>
        <strain evidence="1 2">Zambia</strain>
    </source>
</reference>
<sequence length="103" mass="11198">MEAGDQQLVHSPFVPSGYCSPCAPSPFWPTGSGCALGFMSALDAAWSVSLLASGMHPLKVIAQRESVYQHLSQTTAQNMPSNFHDYKLDPMTSLLVFTWYGLS</sequence>
<organism evidence="1 2">
    <name type="scientific">Schistosoma margrebowiei</name>
    <dbReference type="NCBI Taxonomy" id="48269"/>
    <lineage>
        <taxon>Eukaryota</taxon>
        <taxon>Metazoa</taxon>
        <taxon>Spiralia</taxon>
        <taxon>Lophotrochozoa</taxon>
        <taxon>Platyhelminthes</taxon>
        <taxon>Trematoda</taxon>
        <taxon>Digenea</taxon>
        <taxon>Strigeidida</taxon>
        <taxon>Schistosomatoidea</taxon>
        <taxon>Schistosomatidae</taxon>
        <taxon>Schistosoma</taxon>
    </lineage>
</organism>
<evidence type="ECO:0000313" key="2">
    <source>
        <dbReference type="Proteomes" id="UP000277204"/>
    </source>
</evidence>
<keyword evidence="2" id="KW-1185">Reference proteome</keyword>
<proteinExistence type="predicted"/>
<accession>A0A183M5Z9</accession>
<dbReference type="STRING" id="48269.A0A183M5Z9"/>
<gene>
    <name evidence="1" type="ORF">SMRZ_LOCUS11474</name>
</gene>
<protein>
    <submittedName>
        <fullName evidence="1">Uncharacterized protein</fullName>
    </submittedName>
</protein>
<dbReference type="InterPro" id="IPR036188">
    <property type="entry name" value="FAD/NAD-bd_sf"/>
</dbReference>
<dbReference type="Proteomes" id="UP000277204">
    <property type="component" value="Unassembled WGS sequence"/>
</dbReference>
<dbReference type="AlphaFoldDB" id="A0A183M5Z9"/>
<dbReference type="Gene3D" id="3.50.50.60">
    <property type="entry name" value="FAD/NAD(P)-binding domain"/>
    <property type="match status" value="1"/>
</dbReference>
<dbReference type="EMBL" id="UZAI01006455">
    <property type="protein sequence ID" value="VDO95489.1"/>
    <property type="molecule type" value="Genomic_DNA"/>
</dbReference>
<name>A0A183M5Z9_9TREM</name>
<evidence type="ECO:0000313" key="1">
    <source>
        <dbReference type="EMBL" id="VDO95489.1"/>
    </source>
</evidence>